<dbReference type="OrthoDB" id="6513042at2759"/>
<dbReference type="InterPro" id="IPR047187">
    <property type="entry name" value="SF1_C_Upf1"/>
</dbReference>
<feature type="domain" description="DNA2/NAM7 helicase-like C-terminal" evidence="6">
    <location>
        <begin position="581"/>
        <end position="738"/>
    </location>
</feature>
<sequence length="893" mass="99383">MSSSSISQDEILSAPRSANIRYFKLKDVEDMEQTLRHLSPDTIGMAIKLAPTGLVSAVALATDSQIFHLSWEKNELHLLSKKAISKALQSLFSPSDDDTTFAAFEMAHVAPLLQGCFTCCDIRGVDLSTIVTEARNGERFKSPGIVISSLEGQPGLQRRIDMRWDTSEESEGDEPNVCLRAWFSAIACRAIVARRGSLAHIPKLDTSNLTRKVLATLGDLAKRVQLLNAMKPLVQENNFCGFKLTKDGDALVTNLRFKTRVRKSEQTSVELVTAGGAVYSGRATRTQGKQTTVRITKAIQGDVKRIRVHGREELTNAENAQYQFISFVLRGRVKLNQSSNFIKLVWFSIVSHPNLKGGVGIGRSMPSTALQTLDKLNDSQREVVEVMLSGEGGKSLVIVHGPPGTGKTSTIASAVKCWSEVKEPVWVVAQSNVGVKNIAESLARKNIDFKLVVSKEFYVEWHEDIYDDVQDRIIRSDDLPTDDRKGVATERLFGDTTVVLCTLSMLSNPIMDLCRLFILIPVRRLVIDEASQIDVFEFIHLFDKFRRDLLKVCFFGDPKQLPPYGSEQAKLETIFEIKHLRKTAYFLNTQYRMPVPLGGFISTKVYDNKLRSKHSIQDLNCVRFVNVSKGWENKSGTSYINMEEVHTVVRLVKYYYRYKDFCIITPYDPQRAAITKQLEIEKLPFNCVFNVDSFQGNEADYVIVSTVRTEGPGFLKSKKRVNVMLTRCKKGMVIVANRGFFRRGGRDTLLGMLASYWEDTEGEGCWIDWKLVAEGKANMPGVYAIPRPVGAPVVLPSPPPSSSESAMPSPHANRLISGLNSTSSITTVRKSPNRVPITAGTSARVPQLRRTTQSQTVPPPDFPTLSEPGRAKPAKALRGKKKSRAAPAKSLKT</sequence>
<dbReference type="InterPro" id="IPR041679">
    <property type="entry name" value="DNA2/NAM7-like_C"/>
</dbReference>
<keyword evidence="8" id="KW-1185">Reference proteome</keyword>
<organism evidence="7 8">
    <name type="scientific">Bondarzewia mesenterica</name>
    <dbReference type="NCBI Taxonomy" id="1095465"/>
    <lineage>
        <taxon>Eukaryota</taxon>
        <taxon>Fungi</taxon>
        <taxon>Dikarya</taxon>
        <taxon>Basidiomycota</taxon>
        <taxon>Agaricomycotina</taxon>
        <taxon>Agaricomycetes</taxon>
        <taxon>Russulales</taxon>
        <taxon>Bondarzewiaceae</taxon>
        <taxon>Bondarzewia</taxon>
    </lineage>
</organism>
<dbReference type="SUPFAM" id="SSF52540">
    <property type="entry name" value="P-loop containing nucleoside triphosphate hydrolases"/>
    <property type="match status" value="1"/>
</dbReference>
<keyword evidence="2" id="KW-0378">Hydrolase</keyword>
<dbReference type="GO" id="GO:0016787">
    <property type="term" value="F:hydrolase activity"/>
    <property type="evidence" value="ECO:0007669"/>
    <property type="project" value="UniProtKB-KW"/>
</dbReference>
<evidence type="ECO:0000256" key="1">
    <source>
        <dbReference type="ARBA" id="ARBA00022741"/>
    </source>
</evidence>
<dbReference type="GO" id="GO:0043139">
    <property type="term" value="F:5'-3' DNA helicase activity"/>
    <property type="evidence" value="ECO:0007669"/>
    <property type="project" value="TreeGrafter"/>
</dbReference>
<evidence type="ECO:0000313" key="7">
    <source>
        <dbReference type="EMBL" id="THH13352.1"/>
    </source>
</evidence>
<dbReference type="PANTHER" id="PTHR43788:SF8">
    <property type="entry name" value="DNA-BINDING PROTEIN SMUBP-2"/>
    <property type="match status" value="1"/>
</dbReference>
<feature type="region of interest" description="Disordered" evidence="5">
    <location>
        <begin position="834"/>
        <end position="893"/>
    </location>
</feature>
<dbReference type="CDD" id="cd18808">
    <property type="entry name" value="SF1_C_Upf1"/>
    <property type="match status" value="1"/>
</dbReference>
<dbReference type="InterPro" id="IPR050534">
    <property type="entry name" value="Coronavir_polyprotein_1ab"/>
</dbReference>
<evidence type="ECO:0000256" key="3">
    <source>
        <dbReference type="ARBA" id="ARBA00022806"/>
    </source>
</evidence>
<dbReference type="GO" id="GO:0005524">
    <property type="term" value="F:ATP binding"/>
    <property type="evidence" value="ECO:0007669"/>
    <property type="project" value="UniProtKB-KW"/>
</dbReference>
<proteinExistence type="predicted"/>
<dbReference type="Pfam" id="PF13087">
    <property type="entry name" value="AAA_12"/>
    <property type="match status" value="1"/>
</dbReference>
<keyword evidence="1" id="KW-0547">Nucleotide-binding</keyword>
<dbReference type="Pfam" id="PF13604">
    <property type="entry name" value="AAA_30"/>
    <property type="match status" value="1"/>
</dbReference>
<dbReference type="Gene3D" id="3.40.50.300">
    <property type="entry name" value="P-loop containing nucleotide triphosphate hydrolases"/>
    <property type="match status" value="2"/>
</dbReference>
<dbReference type="InterPro" id="IPR027417">
    <property type="entry name" value="P-loop_NTPase"/>
</dbReference>
<evidence type="ECO:0000256" key="5">
    <source>
        <dbReference type="SAM" id="MobiDB-lite"/>
    </source>
</evidence>
<gene>
    <name evidence="7" type="ORF">EW146_g6849</name>
</gene>
<dbReference type="Proteomes" id="UP000310158">
    <property type="component" value="Unassembled WGS sequence"/>
</dbReference>
<comment type="caution">
    <text evidence="7">The sequence shown here is derived from an EMBL/GenBank/DDBJ whole genome shotgun (WGS) entry which is preliminary data.</text>
</comment>
<keyword evidence="4" id="KW-0067">ATP-binding</keyword>
<evidence type="ECO:0000256" key="4">
    <source>
        <dbReference type="ARBA" id="ARBA00022840"/>
    </source>
</evidence>
<evidence type="ECO:0000256" key="2">
    <source>
        <dbReference type="ARBA" id="ARBA00022801"/>
    </source>
</evidence>
<dbReference type="PANTHER" id="PTHR43788">
    <property type="entry name" value="DNA2/NAM7 HELICASE FAMILY MEMBER"/>
    <property type="match status" value="1"/>
</dbReference>
<keyword evidence="3" id="KW-0347">Helicase</keyword>
<accession>A0A4S4LMD8</accession>
<name>A0A4S4LMD8_9AGAM</name>
<reference evidence="7 8" key="1">
    <citation type="submission" date="2019-02" db="EMBL/GenBank/DDBJ databases">
        <title>Genome sequencing of the rare red list fungi Bondarzewia mesenterica.</title>
        <authorList>
            <person name="Buettner E."/>
            <person name="Kellner H."/>
        </authorList>
    </citation>
    <scope>NUCLEOTIDE SEQUENCE [LARGE SCALE GENOMIC DNA]</scope>
    <source>
        <strain evidence="7 8">DSM 108281</strain>
    </source>
</reference>
<evidence type="ECO:0000259" key="6">
    <source>
        <dbReference type="Pfam" id="PF13087"/>
    </source>
</evidence>
<protein>
    <recommendedName>
        <fullName evidence="6">DNA2/NAM7 helicase-like C-terminal domain-containing protein</fullName>
    </recommendedName>
</protein>
<feature type="compositionally biased region" description="Basic residues" evidence="5">
    <location>
        <begin position="872"/>
        <end position="884"/>
    </location>
</feature>
<evidence type="ECO:0000313" key="8">
    <source>
        <dbReference type="Proteomes" id="UP000310158"/>
    </source>
</evidence>
<dbReference type="EMBL" id="SGPL01000361">
    <property type="protein sequence ID" value="THH13352.1"/>
    <property type="molecule type" value="Genomic_DNA"/>
</dbReference>
<dbReference type="AlphaFoldDB" id="A0A4S4LMD8"/>